<dbReference type="AlphaFoldDB" id="A0AAV7VSI1"/>
<reference evidence="1" key="1">
    <citation type="journal article" date="2022" name="bioRxiv">
        <title>Sequencing and chromosome-scale assembly of the giantPleurodeles waltlgenome.</title>
        <authorList>
            <person name="Brown T."/>
            <person name="Elewa A."/>
            <person name="Iarovenko S."/>
            <person name="Subramanian E."/>
            <person name="Araus A.J."/>
            <person name="Petzold A."/>
            <person name="Susuki M."/>
            <person name="Suzuki K.-i.T."/>
            <person name="Hayashi T."/>
            <person name="Toyoda A."/>
            <person name="Oliveira C."/>
            <person name="Osipova E."/>
            <person name="Leigh N.D."/>
            <person name="Simon A."/>
            <person name="Yun M.H."/>
        </authorList>
    </citation>
    <scope>NUCLEOTIDE SEQUENCE</scope>
    <source>
        <strain evidence="1">20211129_DDA</strain>
        <tissue evidence="1">Liver</tissue>
    </source>
</reference>
<keyword evidence="2" id="KW-1185">Reference proteome</keyword>
<evidence type="ECO:0000313" key="1">
    <source>
        <dbReference type="EMBL" id="KAJ1204665.1"/>
    </source>
</evidence>
<comment type="caution">
    <text evidence="1">The sequence shown here is derived from an EMBL/GenBank/DDBJ whole genome shotgun (WGS) entry which is preliminary data.</text>
</comment>
<protein>
    <submittedName>
        <fullName evidence="1">Uncharacterized protein</fullName>
    </submittedName>
</protein>
<evidence type="ECO:0000313" key="2">
    <source>
        <dbReference type="Proteomes" id="UP001066276"/>
    </source>
</evidence>
<organism evidence="1 2">
    <name type="scientific">Pleurodeles waltl</name>
    <name type="common">Iberian ribbed newt</name>
    <dbReference type="NCBI Taxonomy" id="8319"/>
    <lineage>
        <taxon>Eukaryota</taxon>
        <taxon>Metazoa</taxon>
        <taxon>Chordata</taxon>
        <taxon>Craniata</taxon>
        <taxon>Vertebrata</taxon>
        <taxon>Euteleostomi</taxon>
        <taxon>Amphibia</taxon>
        <taxon>Batrachia</taxon>
        <taxon>Caudata</taxon>
        <taxon>Salamandroidea</taxon>
        <taxon>Salamandridae</taxon>
        <taxon>Pleurodelinae</taxon>
        <taxon>Pleurodeles</taxon>
    </lineage>
</organism>
<accession>A0AAV7VSI1</accession>
<dbReference type="EMBL" id="JANPWB010000002">
    <property type="protein sequence ID" value="KAJ1204665.1"/>
    <property type="molecule type" value="Genomic_DNA"/>
</dbReference>
<name>A0AAV7VSI1_PLEWA</name>
<gene>
    <name evidence="1" type="ORF">NDU88_000105</name>
</gene>
<proteinExistence type="predicted"/>
<dbReference type="Proteomes" id="UP001066276">
    <property type="component" value="Chromosome 1_2"/>
</dbReference>
<sequence length="96" mass="10733">MEVAYHSGARNQSDFLLRRPLQLAEENMTADEVVEEYVRVLVLSACPRAINLKEISDAAPDVAVLAKVRRAFPYMVTPGNIFIKMAMPGQPRTKTD</sequence>